<reference evidence="1" key="1">
    <citation type="submission" date="2020-05" db="EMBL/GenBank/DDBJ databases">
        <title>Large-scale comparative analyses of tick genomes elucidate their genetic diversity and vector capacities.</title>
        <authorList>
            <person name="Jia N."/>
            <person name="Wang J."/>
            <person name="Shi W."/>
            <person name="Du L."/>
            <person name="Sun Y."/>
            <person name="Zhan W."/>
            <person name="Jiang J."/>
            <person name="Wang Q."/>
            <person name="Zhang B."/>
            <person name="Ji P."/>
            <person name="Sakyi L.B."/>
            <person name="Cui X."/>
            <person name="Yuan T."/>
            <person name="Jiang B."/>
            <person name="Yang W."/>
            <person name="Lam T.T.-Y."/>
            <person name="Chang Q."/>
            <person name="Ding S."/>
            <person name="Wang X."/>
            <person name="Zhu J."/>
            <person name="Ruan X."/>
            <person name="Zhao L."/>
            <person name="Wei J."/>
            <person name="Que T."/>
            <person name="Du C."/>
            <person name="Cheng J."/>
            <person name="Dai P."/>
            <person name="Han X."/>
            <person name="Huang E."/>
            <person name="Gao Y."/>
            <person name="Liu J."/>
            <person name="Shao H."/>
            <person name="Ye R."/>
            <person name="Li L."/>
            <person name="Wei W."/>
            <person name="Wang X."/>
            <person name="Wang C."/>
            <person name="Yang T."/>
            <person name="Huo Q."/>
            <person name="Li W."/>
            <person name="Guo W."/>
            <person name="Chen H."/>
            <person name="Zhou L."/>
            <person name="Ni X."/>
            <person name="Tian J."/>
            <person name="Zhou Y."/>
            <person name="Sheng Y."/>
            <person name="Liu T."/>
            <person name="Pan Y."/>
            <person name="Xia L."/>
            <person name="Li J."/>
            <person name="Zhao F."/>
            <person name="Cao W."/>
        </authorList>
    </citation>
    <scope>NUCLEOTIDE SEQUENCE</scope>
    <source>
        <strain evidence="1">Hyas-2018</strain>
    </source>
</reference>
<accession>A0ACB7RVG0</accession>
<keyword evidence="2" id="KW-1185">Reference proteome</keyword>
<evidence type="ECO:0000313" key="2">
    <source>
        <dbReference type="Proteomes" id="UP000821845"/>
    </source>
</evidence>
<sequence length="376" mass="41885">MAASQLGDSLLTFSIDLYKQLASQSGSSENIVYSPFSIAEALCMALAGSRNNTSKQLADALHVNGEDVHKSFSNFRSKLAGLAPEVRLHVANRMFSEQTFPVLDSYLTLVRNIYDAIIEPVDFQNNGETVRQHINAWVEQATESKIKDLLPHGSVDGSTSLVLVNVIYFKSLWKFQFDPEQTERSVFHLDKRNKTEVDMMYTNDDYKMTRSDDLGVSTLEVPYQGGMASMVILLPDDIEGLPQLETRLTVSKLSSLLKSLALEEDVDFYLPKFKLEQTISLKQTLRAMGIEDFFTADADLTGICENANLSASDVFHKTFVEVDEGGTEAASASAVEIVCESSAEEQVVFHVNRPFMFLIRSCDPQAVLFMGSIRRI</sequence>
<name>A0ACB7RVG0_HYAAI</name>
<proteinExistence type="predicted"/>
<dbReference type="Proteomes" id="UP000821845">
    <property type="component" value="Chromosome 7"/>
</dbReference>
<organism evidence="1 2">
    <name type="scientific">Hyalomma asiaticum</name>
    <name type="common">Tick</name>
    <dbReference type="NCBI Taxonomy" id="266040"/>
    <lineage>
        <taxon>Eukaryota</taxon>
        <taxon>Metazoa</taxon>
        <taxon>Ecdysozoa</taxon>
        <taxon>Arthropoda</taxon>
        <taxon>Chelicerata</taxon>
        <taxon>Arachnida</taxon>
        <taxon>Acari</taxon>
        <taxon>Parasitiformes</taxon>
        <taxon>Ixodida</taxon>
        <taxon>Ixodoidea</taxon>
        <taxon>Ixodidae</taxon>
        <taxon>Hyalomminae</taxon>
        <taxon>Hyalomma</taxon>
    </lineage>
</organism>
<protein>
    <submittedName>
        <fullName evidence="1">Uncharacterized protein</fullName>
    </submittedName>
</protein>
<gene>
    <name evidence="1" type="ORF">HPB50_010509</name>
</gene>
<evidence type="ECO:0000313" key="1">
    <source>
        <dbReference type="EMBL" id="KAH6925814.1"/>
    </source>
</evidence>
<dbReference type="EMBL" id="CM023487">
    <property type="protein sequence ID" value="KAH6925814.1"/>
    <property type="molecule type" value="Genomic_DNA"/>
</dbReference>
<comment type="caution">
    <text evidence="1">The sequence shown here is derived from an EMBL/GenBank/DDBJ whole genome shotgun (WGS) entry which is preliminary data.</text>
</comment>